<sequence>MSHLLDYLCKPSVEEDFHKFMEFQEEMNNLDIPLQFDSSELMSSDFFDSVLSMERENINGALGHDLLNNTCAETIFSEGSSGHTDEIDVYSPSTTMSPDNDSLILGQECNNLILKNEDILEQVDLNINQGIINFEEQVVQENNTQPTKIVVQNANKHFILTKPLISTGKKLAKNTKQQQLIRVQPISGNGRSLLLPVNVKNVKKIKIINANDLKMENIKVTTPIGNIPLMKQATIDKYASSDSNADEDIDMESSSDSRYPPLNLTSEEKRLLSKEGIKLPSHYPLTKHEEKELKRIRRKIRNKISAQDSRKRKKEYVDKLEEKAKRTSEENEFLKKRIKLLRKQNGRLMEQMRKLQTLLFNTSSSKATPTTCLMIVLFSTLLVCLPNLRLSENKELGEQQLFAARRALLFNQKASEDDNTNVDEFLVFNKDEESELELFEDESENATDSEFTSFLSELAKKYESLPMDKNCSEVHDGQGSLGEFCRKYEEDIKKVISSMKEYLEKDPGKEKAFIEPDISDDEEFTSIKEEPPLKRIKVDMPDVAYELSKTDHTNKEDTKQYVVTQ</sequence>
<evidence type="ECO:0000256" key="6">
    <source>
        <dbReference type="SAM" id="Coils"/>
    </source>
</evidence>
<keyword evidence="2" id="KW-0805">Transcription regulation</keyword>
<feature type="compositionally biased region" description="Acidic residues" evidence="7">
    <location>
        <begin position="244"/>
        <end position="253"/>
    </location>
</feature>
<evidence type="ECO:0000313" key="10">
    <source>
        <dbReference type="Proteomes" id="UP000051574"/>
    </source>
</evidence>
<keyword evidence="6" id="KW-0175">Coiled coil</keyword>
<dbReference type="PANTHER" id="PTHR45996">
    <property type="entry name" value="AGAP001464-PB"/>
    <property type="match status" value="1"/>
</dbReference>
<evidence type="ECO:0000256" key="2">
    <source>
        <dbReference type="ARBA" id="ARBA00023015"/>
    </source>
</evidence>
<dbReference type="GO" id="GO:0005789">
    <property type="term" value="C:endoplasmic reticulum membrane"/>
    <property type="evidence" value="ECO:0007669"/>
    <property type="project" value="UniProtKB-SubCell"/>
</dbReference>
<keyword evidence="10" id="KW-1185">Reference proteome</keyword>
<proteinExistence type="predicted"/>
<dbReference type="PRINTS" id="PR00043">
    <property type="entry name" value="LEUZIPPRJUN"/>
</dbReference>
<accession>A0A0T6B8T7</accession>
<dbReference type="InterPro" id="IPR004827">
    <property type="entry name" value="bZIP"/>
</dbReference>
<dbReference type="InterPro" id="IPR002112">
    <property type="entry name" value="Leuzip_Jun"/>
</dbReference>
<feature type="domain" description="BZIP" evidence="8">
    <location>
        <begin position="292"/>
        <end position="355"/>
    </location>
</feature>
<dbReference type="GO" id="GO:0005634">
    <property type="term" value="C:nucleus"/>
    <property type="evidence" value="ECO:0007669"/>
    <property type="project" value="UniProtKB-ARBA"/>
</dbReference>
<evidence type="ECO:0000256" key="3">
    <source>
        <dbReference type="ARBA" id="ARBA00023125"/>
    </source>
</evidence>
<dbReference type="InterPro" id="IPR051381">
    <property type="entry name" value="CREB_ATF_subfamily"/>
</dbReference>
<keyword evidence="3" id="KW-0238">DNA-binding</keyword>
<dbReference type="SMART" id="SM00338">
    <property type="entry name" value="BRLZ"/>
    <property type="match status" value="1"/>
</dbReference>
<name>A0A0T6B8T7_9SCAR</name>
<reference evidence="9 10" key="1">
    <citation type="submission" date="2015-09" db="EMBL/GenBank/DDBJ databases">
        <title>Draft genome of the scarab beetle Oryctes borbonicus.</title>
        <authorList>
            <person name="Meyer J.M."/>
            <person name="Markov G.V."/>
            <person name="Baskaran P."/>
            <person name="Herrmann M."/>
            <person name="Sommer R.J."/>
            <person name="Roedelsperger C."/>
        </authorList>
    </citation>
    <scope>NUCLEOTIDE SEQUENCE [LARGE SCALE GENOMIC DNA]</scope>
    <source>
        <strain evidence="9">OB123</strain>
        <tissue evidence="9">Whole animal</tissue>
    </source>
</reference>
<comment type="subcellular location">
    <subcellularLocation>
        <location evidence="1">Endoplasmic reticulum membrane</location>
        <topology evidence="1">Single-pass type II membrane protein</topology>
    </subcellularLocation>
</comment>
<comment type="caution">
    <text evidence="9">The sequence shown here is derived from an EMBL/GenBank/DDBJ whole genome shotgun (WGS) entry which is preliminary data.</text>
</comment>
<dbReference type="GO" id="GO:0000978">
    <property type="term" value="F:RNA polymerase II cis-regulatory region sequence-specific DNA binding"/>
    <property type="evidence" value="ECO:0007669"/>
    <property type="project" value="TreeGrafter"/>
</dbReference>
<evidence type="ECO:0000256" key="4">
    <source>
        <dbReference type="ARBA" id="ARBA00023163"/>
    </source>
</evidence>
<protein>
    <recommendedName>
        <fullName evidence="8">BZIP domain-containing protein</fullName>
    </recommendedName>
</protein>
<dbReference type="Pfam" id="PF00170">
    <property type="entry name" value="bZIP_1"/>
    <property type="match status" value="1"/>
</dbReference>
<evidence type="ECO:0000259" key="8">
    <source>
        <dbReference type="PROSITE" id="PS50217"/>
    </source>
</evidence>
<keyword evidence="5" id="KW-0539">Nucleus</keyword>
<evidence type="ECO:0000256" key="5">
    <source>
        <dbReference type="ARBA" id="ARBA00023242"/>
    </source>
</evidence>
<dbReference type="GO" id="GO:0000981">
    <property type="term" value="F:DNA-binding transcription factor activity, RNA polymerase II-specific"/>
    <property type="evidence" value="ECO:0007669"/>
    <property type="project" value="TreeGrafter"/>
</dbReference>
<dbReference type="Gene3D" id="1.20.5.170">
    <property type="match status" value="1"/>
</dbReference>
<dbReference type="SUPFAM" id="SSF57959">
    <property type="entry name" value="Leucine zipper domain"/>
    <property type="match status" value="1"/>
</dbReference>
<dbReference type="CDD" id="cd14689">
    <property type="entry name" value="bZIP_CREB3"/>
    <property type="match status" value="1"/>
</dbReference>
<dbReference type="InterPro" id="IPR046347">
    <property type="entry name" value="bZIP_sf"/>
</dbReference>
<feature type="coiled-coil region" evidence="6">
    <location>
        <begin position="306"/>
        <end position="358"/>
    </location>
</feature>
<evidence type="ECO:0000256" key="7">
    <source>
        <dbReference type="SAM" id="MobiDB-lite"/>
    </source>
</evidence>
<dbReference type="AlphaFoldDB" id="A0A0T6B8T7"/>
<dbReference type="PROSITE" id="PS50217">
    <property type="entry name" value="BZIP"/>
    <property type="match status" value="1"/>
</dbReference>
<gene>
    <name evidence="9" type="ORF">AMK59_4501</name>
</gene>
<feature type="region of interest" description="Disordered" evidence="7">
    <location>
        <begin position="241"/>
        <end position="262"/>
    </location>
</feature>
<dbReference type="Proteomes" id="UP000051574">
    <property type="component" value="Unassembled WGS sequence"/>
</dbReference>
<evidence type="ECO:0000256" key="1">
    <source>
        <dbReference type="ARBA" id="ARBA00004648"/>
    </source>
</evidence>
<dbReference type="PANTHER" id="PTHR45996:SF3">
    <property type="entry name" value="CREB-H TRANSCRIPTION FACTOR HOMOLOG LET-607"/>
    <property type="match status" value="1"/>
</dbReference>
<dbReference type="EMBL" id="LJIG01009106">
    <property type="protein sequence ID" value="KRT83744.1"/>
    <property type="molecule type" value="Genomic_DNA"/>
</dbReference>
<dbReference type="OrthoDB" id="674948at2759"/>
<keyword evidence="4" id="KW-0804">Transcription</keyword>
<organism evidence="9 10">
    <name type="scientific">Oryctes borbonicus</name>
    <dbReference type="NCBI Taxonomy" id="1629725"/>
    <lineage>
        <taxon>Eukaryota</taxon>
        <taxon>Metazoa</taxon>
        <taxon>Ecdysozoa</taxon>
        <taxon>Arthropoda</taxon>
        <taxon>Hexapoda</taxon>
        <taxon>Insecta</taxon>
        <taxon>Pterygota</taxon>
        <taxon>Neoptera</taxon>
        <taxon>Endopterygota</taxon>
        <taxon>Coleoptera</taxon>
        <taxon>Polyphaga</taxon>
        <taxon>Scarabaeiformia</taxon>
        <taxon>Scarabaeidae</taxon>
        <taxon>Dynastinae</taxon>
        <taxon>Oryctes</taxon>
    </lineage>
</organism>
<evidence type="ECO:0000313" key="9">
    <source>
        <dbReference type="EMBL" id="KRT83744.1"/>
    </source>
</evidence>